<feature type="transmembrane region" description="Helical" evidence="1">
    <location>
        <begin position="5"/>
        <end position="25"/>
    </location>
</feature>
<organism evidence="2 3">
    <name type="scientific">Niallia nealsonii</name>
    <dbReference type="NCBI Taxonomy" id="115979"/>
    <lineage>
        <taxon>Bacteria</taxon>
        <taxon>Bacillati</taxon>
        <taxon>Bacillota</taxon>
        <taxon>Bacilli</taxon>
        <taxon>Bacillales</taxon>
        <taxon>Bacillaceae</taxon>
        <taxon>Niallia</taxon>
    </lineage>
</organism>
<dbReference type="EMBL" id="PISE01000031">
    <property type="protein sequence ID" value="PKG22837.1"/>
    <property type="molecule type" value="Genomic_DNA"/>
</dbReference>
<feature type="transmembrane region" description="Helical" evidence="1">
    <location>
        <begin position="31"/>
        <end position="51"/>
    </location>
</feature>
<evidence type="ECO:0000313" key="3">
    <source>
        <dbReference type="Proteomes" id="UP000233375"/>
    </source>
</evidence>
<accession>A0A2N0YZZ3</accession>
<keyword evidence="1" id="KW-0472">Membrane</keyword>
<dbReference type="AlphaFoldDB" id="A0A2N0YZZ3"/>
<gene>
    <name evidence="2" type="ORF">CWS01_14200</name>
</gene>
<evidence type="ECO:0000256" key="1">
    <source>
        <dbReference type="SAM" id="Phobius"/>
    </source>
</evidence>
<keyword evidence="1" id="KW-0812">Transmembrane</keyword>
<keyword evidence="1" id="KW-1133">Transmembrane helix</keyword>
<comment type="caution">
    <text evidence="2">The sequence shown here is derived from an EMBL/GenBank/DDBJ whole genome shotgun (WGS) entry which is preliminary data.</text>
</comment>
<name>A0A2N0YZZ3_9BACI</name>
<proteinExistence type="predicted"/>
<sequence length="60" mass="7108">MKKIVIRWIIVLSGFYNFGHILFGFDETPFISRITHLIEAIFFGSILLYIFEREKTALLQ</sequence>
<dbReference type="Proteomes" id="UP000233375">
    <property type="component" value="Unassembled WGS sequence"/>
</dbReference>
<evidence type="ECO:0000313" key="2">
    <source>
        <dbReference type="EMBL" id="PKG22837.1"/>
    </source>
</evidence>
<protein>
    <submittedName>
        <fullName evidence="2">Uncharacterized protein</fullName>
    </submittedName>
</protein>
<reference evidence="2 3" key="1">
    <citation type="journal article" date="2003" name="Int. J. Syst. Evol. Microbiol.">
        <title>Bacillus nealsonii sp. nov., isolated from a spacecraft-assembly facility, whose spores are gamma-radiation resistant.</title>
        <authorList>
            <person name="Venkateswaran K."/>
            <person name="Kempf M."/>
            <person name="Chen F."/>
            <person name="Satomi M."/>
            <person name="Nicholson W."/>
            <person name="Kern R."/>
        </authorList>
    </citation>
    <scope>NUCLEOTIDE SEQUENCE [LARGE SCALE GENOMIC DNA]</scope>
    <source>
        <strain evidence="2 3">FO-92</strain>
    </source>
</reference>
<keyword evidence="3" id="KW-1185">Reference proteome</keyword>